<dbReference type="PANTHER" id="PTHR10509:SF14">
    <property type="entry name" value="CAFFEOYL-COA O-METHYLTRANSFERASE 3-RELATED"/>
    <property type="match status" value="1"/>
</dbReference>
<proteinExistence type="inferred from homology"/>
<evidence type="ECO:0000313" key="7">
    <source>
        <dbReference type="Proteomes" id="UP000663845"/>
    </source>
</evidence>
<evidence type="ECO:0000313" key="6">
    <source>
        <dbReference type="EMBL" id="CAF3668505.1"/>
    </source>
</evidence>
<dbReference type="InterPro" id="IPR050362">
    <property type="entry name" value="Cation-dep_OMT"/>
</dbReference>
<dbReference type="PROSITE" id="PS51682">
    <property type="entry name" value="SAM_OMT_I"/>
    <property type="match status" value="1"/>
</dbReference>
<sequence>MTNTYVPVVKMQESSDAIDRYINEHSLRLTPEQNELLQYSNSLPGYLSKMLGSIDEAQFFQVILQLMKCKRCIEIGSFTGYTALTIALALPSDGQLIACDINDKYIRQDLWKKAGVSEKITLKVGSAIETLKKLLEKHGEGSFDFIFIDADKTNYMNYYELAIKLIRSNGLIAVDNTLWSGKVIDETDTRDDTIAVRKLNDFIRDDQRVDISFLRLGDGTTLCRKK</sequence>
<organism evidence="5 7">
    <name type="scientific">Adineta steineri</name>
    <dbReference type="NCBI Taxonomy" id="433720"/>
    <lineage>
        <taxon>Eukaryota</taxon>
        <taxon>Metazoa</taxon>
        <taxon>Spiralia</taxon>
        <taxon>Gnathifera</taxon>
        <taxon>Rotifera</taxon>
        <taxon>Eurotatoria</taxon>
        <taxon>Bdelloidea</taxon>
        <taxon>Adinetida</taxon>
        <taxon>Adinetidae</taxon>
        <taxon>Adineta</taxon>
    </lineage>
</organism>
<keyword evidence="2" id="KW-0808">Transferase</keyword>
<dbReference type="Pfam" id="PF01596">
    <property type="entry name" value="Methyltransf_3"/>
    <property type="match status" value="1"/>
</dbReference>
<dbReference type="GO" id="GO:0032259">
    <property type="term" value="P:methylation"/>
    <property type="evidence" value="ECO:0007669"/>
    <property type="project" value="UniProtKB-KW"/>
</dbReference>
<accession>A0A814Y411</accession>
<dbReference type="SUPFAM" id="SSF53335">
    <property type="entry name" value="S-adenosyl-L-methionine-dependent methyltransferases"/>
    <property type="match status" value="1"/>
</dbReference>
<keyword evidence="3" id="KW-0949">S-adenosyl-L-methionine</keyword>
<comment type="similarity">
    <text evidence="4">Belongs to the class I-like SAM-binding methyltransferase superfamily. Cation-dependent O-methyltransferase family.</text>
</comment>
<dbReference type="CDD" id="cd02440">
    <property type="entry name" value="AdoMet_MTases"/>
    <property type="match status" value="1"/>
</dbReference>
<protein>
    <submittedName>
        <fullName evidence="5">Uncharacterized protein</fullName>
    </submittedName>
</protein>
<evidence type="ECO:0000256" key="1">
    <source>
        <dbReference type="ARBA" id="ARBA00022603"/>
    </source>
</evidence>
<dbReference type="EMBL" id="CAJOAZ010000526">
    <property type="protein sequence ID" value="CAF3668505.1"/>
    <property type="molecule type" value="Genomic_DNA"/>
</dbReference>
<gene>
    <name evidence="5" type="ORF">JYZ213_LOCUS28157</name>
    <name evidence="6" type="ORF">OXD698_LOCUS10078</name>
</gene>
<reference evidence="5" key="1">
    <citation type="submission" date="2021-02" db="EMBL/GenBank/DDBJ databases">
        <authorList>
            <person name="Nowell W R."/>
        </authorList>
    </citation>
    <scope>NUCLEOTIDE SEQUENCE</scope>
</reference>
<evidence type="ECO:0000256" key="2">
    <source>
        <dbReference type="ARBA" id="ARBA00022679"/>
    </source>
</evidence>
<dbReference type="Gene3D" id="3.40.50.150">
    <property type="entry name" value="Vaccinia Virus protein VP39"/>
    <property type="match status" value="1"/>
</dbReference>
<dbReference type="Proteomes" id="UP000663845">
    <property type="component" value="Unassembled WGS sequence"/>
</dbReference>
<dbReference type="Proteomes" id="UP000663844">
    <property type="component" value="Unassembled WGS sequence"/>
</dbReference>
<evidence type="ECO:0000256" key="4">
    <source>
        <dbReference type="ARBA" id="ARBA00023453"/>
    </source>
</evidence>
<comment type="caution">
    <text evidence="5">The sequence shown here is derived from an EMBL/GenBank/DDBJ whole genome shotgun (WGS) entry which is preliminary data.</text>
</comment>
<name>A0A814Y411_9BILA</name>
<dbReference type="InterPro" id="IPR002935">
    <property type="entry name" value="SAM_O-MeTrfase"/>
</dbReference>
<dbReference type="GO" id="GO:0008171">
    <property type="term" value="F:O-methyltransferase activity"/>
    <property type="evidence" value="ECO:0007669"/>
    <property type="project" value="InterPro"/>
</dbReference>
<dbReference type="AlphaFoldDB" id="A0A814Y411"/>
<dbReference type="EMBL" id="CAJNOG010000404">
    <property type="protein sequence ID" value="CAF1223871.1"/>
    <property type="molecule type" value="Genomic_DNA"/>
</dbReference>
<evidence type="ECO:0000313" key="5">
    <source>
        <dbReference type="EMBL" id="CAF1223871.1"/>
    </source>
</evidence>
<keyword evidence="1" id="KW-0489">Methyltransferase</keyword>
<dbReference type="PANTHER" id="PTHR10509">
    <property type="entry name" value="O-METHYLTRANSFERASE-RELATED"/>
    <property type="match status" value="1"/>
</dbReference>
<evidence type="ECO:0000256" key="3">
    <source>
        <dbReference type="ARBA" id="ARBA00022691"/>
    </source>
</evidence>
<dbReference type="GO" id="GO:0008757">
    <property type="term" value="F:S-adenosylmethionine-dependent methyltransferase activity"/>
    <property type="evidence" value="ECO:0007669"/>
    <property type="project" value="TreeGrafter"/>
</dbReference>
<dbReference type="InterPro" id="IPR029063">
    <property type="entry name" value="SAM-dependent_MTases_sf"/>
</dbReference>